<feature type="compositionally biased region" description="Acidic residues" evidence="4">
    <location>
        <begin position="1114"/>
        <end position="1123"/>
    </location>
</feature>
<feature type="compositionally biased region" description="Basic and acidic residues" evidence="4">
    <location>
        <begin position="738"/>
        <end position="753"/>
    </location>
</feature>
<keyword evidence="7" id="KW-1185">Reference proteome</keyword>
<feature type="compositionally biased region" description="Acidic residues" evidence="4">
    <location>
        <begin position="229"/>
        <end position="250"/>
    </location>
</feature>
<feature type="region of interest" description="Disordered" evidence="4">
    <location>
        <begin position="1055"/>
        <end position="1123"/>
    </location>
</feature>
<evidence type="ECO:0000256" key="1">
    <source>
        <dbReference type="ARBA" id="ARBA00022679"/>
    </source>
</evidence>
<dbReference type="InterPro" id="IPR000850">
    <property type="entry name" value="Adenylat/UMP-CMP_kin"/>
</dbReference>
<dbReference type="GO" id="GO:0019205">
    <property type="term" value="F:nucleobase-containing compound kinase activity"/>
    <property type="evidence" value="ECO:0007669"/>
    <property type="project" value="InterPro"/>
</dbReference>
<feature type="compositionally biased region" description="Basic residues" evidence="4">
    <location>
        <begin position="1211"/>
        <end position="1232"/>
    </location>
</feature>
<evidence type="ECO:0000256" key="3">
    <source>
        <dbReference type="ARBA" id="ARBA00022777"/>
    </source>
</evidence>
<evidence type="ECO:0000313" key="7">
    <source>
        <dbReference type="Proteomes" id="UP001208570"/>
    </source>
</evidence>
<proteinExistence type="predicted"/>
<feature type="compositionally biased region" description="Acidic residues" evidence="4">
    <location>
        <begin position="755"/>
        <end position="776"/>
    </location>
</feature>
<dbReference type="CDD" id="cd01428">
    <property type="entry name" value="ADK"/>
    <property type="match status" value="2"/>
</dbReference>
<feature type="region of interest" description="Disordered" evidence="4">
    <location>
        <begin position="904"/>
        <end position="941"/>
    </location>
</feature>
<feature type="compositionally biased region" description="Acidic residues" evidence="4">
    <location>
        <begin position="1059"/>
        <end position="1079"/>
    </location>
</feature>
<evidence type="ECO:0000256" key="2">
    <source>
        <dbReference type="ARBA" id="ARBA00022741"/>
    </source>
</evidence>
<feature type="compositionally biased region" description="Low complexity" evidence="4">
    <location>
        <begin position="12"/>
        <end position="23"/>
    </location>
</feature>
<comment type="caution">
    <text evidence="6">The sequence shown here is derived from an EMBL/GenBank/DDBJ whole genome shotgun (WGS) entry which is preliminary data.</text>
</comment>
<dbReference type="GO" id="GO:0005524">
    <property type="term" value="F:ATP binding"/>
    <property type="evidence" value="ECO:0007669"/>
    <property type="project" value="InterPro"/>
</dbReference>
<evidence type="ECO:0000259" key="5">
    <source>
        <dbReference type="SMART" id="SM00382"/>
    </source>
</evidence>
<dbReference type="SUPFAM" id="SSF52540">
    <property type="entry name" value="P-loop containing nucleoside triphosphate hydrolases"/>
    <property type="match status" value="4"/>
</dbReference>
<dbReference type="InterPro" id="IPR003593">
    <property type="entry name" value="AAA+_ATPase"/>
</dbReference>
<feature type="region of interest" description="Disordered" evidence="4">
    <location>
        <begin position="197"/>
        <end position="256"/>
    </location>
</feature>
<feature type="compositionally biased region" description="Acidic residues" evidence="4">
    <location>
        <begin position="913"/>
        <end position="937"/>
    </location>
</feature>
<keyword evidence="1" id="KW-0808">Transferase</keyword>
<dbReference type="Proteomes" id="UP001208570">
    <property type="component" value="Unassembled WGS sequence"/>
</dbReference>
<sequence>MAGIEEPKLDEASTAGEAAASEGFPTISLEPPMSIPDLSYLSAETTELLRNLDKDPYDEDQAELRFLHSKPTCFIVLGKPGAGKTTICQKLSQEWNCEHVNAQQVIQQALDLPTEMGIKCQEMLLRGEAIPDDVIAKMIEDKINSQEVAHHGYVLDGYPSLVEDHMTIKDQLELVKNWKLKPDFIVNMKMPDKDLETRRVAQKVDPLTGELYTKDSYDPDKPKPTEPGEGGEEEEEEEEEAEMEEEEEAEVGLSPEILERLVRRPEDLPTHVEENITRYKKNMLRILEDYMADHDQQYLIELDANKPVAVLFKELLMRLDCFVLRPAAVPIRLLDGEEEEIPEEVDTDDLLRQLSSKKTVSSKYRWRRSRWLRQCPVSLAEGNVAQGKPEFAVSFLDKIYCMSSEEAMVKFMKNPRPYLLPPQPRPPCKLIVTGPPLAGKTTLCHLLAQKYGAKVINMNEFIMPKMEEAKKKLLDQVKEEATETAILTVRNKLKEQWEQEQQQKEAAMLLEQEAAKEEGEEGEGDEDAEDKEKGEDEVSDTKSEKDEKEIAEDKNALETSAIDKSDDDTTTAAASESKDDDGKTGSLSHTNLDIDDANPNIDELTGTSEKVDVVHDPNEPPSFDVDADHPEVKVIVEAAVNAAADQEVTLQPEVWVEVMEEAIKQTEQEMRKVNPDGPLAGGWIFDNFPRTRDQWTTMLEKGITPDEVISLKDDSENGDLLIKRWLRIEEEKKAAEEAARIAKEEEHQRRLEAGEISEDEAEKEEGEDGAEAEEERDSARTEETEGDGEDAQKPDSITPEPSVDQATDKQDGSNNMELPPTPPPATPEQEKMPPEGVELDAQRELRKQWDIEWISSMAVITGTSLLEPVVIDIQNHPEEGLATTKCEEDILKEVVHSLEKNMSYQGWEMQGQDIDEEDEDGDADGEEEEEEEAEEEVDPNRALKKQLGDLNYFCPVALKDKDVLWPGNPEIAAKYREKTYYFSNNESRDKFLEDPIPYLPKGKPFKAPPIRLLILGPRGSGKSLHSRHLAQKLGLFHIQYRERLQELIIAKTKKKVGPEFEEDEDEPEEPEEEEDEDADGAIQNPDGTQFKDQEPNPEKTESKETIPEEKTGNEEEEEHLDLTEDEEAIVNYLKDDEALPSEVLDKIIPEWWHKEPFKSTGFILEGFPRTTDEAEYLAEKGLFPDAALILAVEDTDVIARLLPPKLEKWRNKRDKKLAKKKKQKEKKEKKRAAAIAKRREELVKEQEEKRAQRKAERQAEKEEAGGSDGSDEEEEEEEDAEEEEDIEAIIAEEFEEEEEEEEEEELEDDATDRMKNALEEVYDNDTNRLSDVQNKLEDALIQRLELDAGKKAHIVRYTITKKLRNVVQYRHSIFERVYPIKEKLALRMLKTGYKQPSRFGRWCPVQLMDGEVIQPMQGPGYQTYPAIYRSFLYFLSSLSAREQFMQNPMMYLEQESPKPVVPIRMAITGPPKSGKTTLAKRFAEEYGMMRLSIGEAVRSLLELQPHSELAISIESHLCKGLTVPDELAVQALEVTLMNMTCQTRGFILDGYPMTKKQLDLMTKRSIIPIRVIELQVSAMEIASRATKDRFASERVYPLHDSAQITVIKLGAFQREVQAVREWYQNEHDNYVSIDGERSKWWVWSQVVDTAKKSVKQIQTYLQRIAEGKSASVADMCITPSEFEVRLGDFSQYCPVRLSKGELADCSTTRSLKYAVEFRGHYYKMAGQKELEEFLNDPEKYVPPFAPNKLPPEELRPIRRTGAYMKEHFPLKIELQGYCPVTFKDGKQRYEAIVPGDPDLIVEYRNRYYSLESEDKLEKFMRLPEQYWDLKLPHKLPPKKELMSVSGLPMLGYMEQSISAAVVKSLTAVGNFKPKFPYLSPTRSALIYVAYHLKAYNPKSTDYLRRKYKRKLMEFENTCELINYLGDHMTKKYKQPKERLIDFDSKMEQFVKLRGVEPSSSWLL</sequence>
<feature type="domain" description="AAA+ ATPase" evidence="5">
    <location>
        <begin position="70"/>
        <end position="210"/>
    </location>
</feature>
<keyword evidence="2" id="KW-0547">Nucleotide-binding</keyword>
<evidence type="ECO:0000313" key="6">
    <source>
        <dbReference type="EMBL" id="KAK2160389.1"/>
    </source>
</evidence>
<evidence type="ECO:0000256" key="4">
    <source>
        <dbReference type="SAM" id="MobiDB-lite"/>
    </source>
</evidence>
<dbReference type="InterPro" id="IPR027417">
    <property type="entry name" value="P-loop_NTPase"/>
</dbReference>
<dbReference type="EMBL" id="JAODUP010000134">
    <property type="protein sequence ID" value="KAK2160389.1"/>
    <property type="molecule type" value="Genomic_DNA"/>
</dbReference>
<keyword evidence="3" id="KW-0418">Kinase</keyword>
<gene>
    <name evidence="6" type="ORF">LSH36_134g02008</name>
</gene>
<feature type="compositionally biased region" description="Acidic residues" evidence="4">
    <location>
        <begin position="518"/>
        <end position="529"/>
    </location>
</feature>
<name>A0AAD9NAT4_9ANNE</name>
<feature type="compositionally biased region" description="Basic and acidic residues" evidence="4">
    <location>
        <begin position="1089"/>
        <end position="1113"/>
    </location>
</feature>
<feature type="domain" description="AAA+ ATPase" evidence="5">
    <location>
        <begin position="1008"/>
        <end position="1350"/>
    </location>
</feature>
<dbReference type="Gene3D" id="3.40.50.300">
    <property type="entry name" value="P-loop containing nucleotide triphosphate hydrolases"/>
    <property type="match status" value="5"/>
</dbReference>
<dbReference type="GO" id="GO:0006139">
    <property type="term" value="P:nucleobase-containing compound metabolic process"/>
    <property type="evidence" value="ECO:0007669"/>
    <property type="project" value="InterPro"/>
</dbReference>
<feature type="region of interest" description="Disordered" evidence="4">
    <location>
        <begin position="513"/>
        <end position="604"/>
    </location>
</feature>
<feature type="compositionally biased region" description="Basic and acidic residues" evidence="4">
    <location>
        <begin position="1"/>
        <end position="11"/>
    </location>
</feature>
<feature type="region of interest" description="Disordered" evidence="4">
    <location>
        <begin position="738"/>
        <end position="841"/>
    </location>
</feature>
<feature type="region of interest" description="Disordered" evidence="4">
    <location>
        <begin position="1"/>
        <end position="31"/>
    </location>
</feature>
<feature type="compositionally biased region" description="Acidic residues" evidence="4">
    <location>
        <begin position="1269"/>
        <end position="1310"/>
    </location>
</feature>
<feature type="domain" description="AAA+ ATPase" evidence="5">
    <location>
        <begin position="1461"/>
        <end position="1600"/>
    </location>
</feature>
<reference evidence="6" key="1">
    <citation type="journal article" date="2023" name="Mol. Biol. Evol.">
        <title>Third-Generation Sequencing Reveals the Adaptive Role of the Epigenome in Three Deep-Sea Polychaetes.</title>
        <authorList>
            <person name="Perez M."/>
            <person name="Aroh O."/>
            <person name="Sun Y."/>
            <person name="Lan Y."/>
            <person name="Juniper S.K."/>
            <person name="Young C.R."/>
            <person name="Angers B."/>
            <person name="Qian P.Y."/>
        </authorList>
    </citation>
    <scope>NUCLEOTIDE SEQUENCE</scope>
    <source>
        <strain evidence="6">P08H-3</strain>
    </source>
</reference>
<feature type="region of interest" description="Disordered" evidence="4">
    <location>
        <begin position="1211"/>
        <end position="1311"/>
    </location>
</feature>
<feature type="compositionally biased region" description="Basic and acidic residues" evidence="4">
    <location>
        <begin position="530"/>
        <end position="564"/>
    </location>
</feature>
<feature type="compositionally biased region" description="Basic and acidic residues" evidence="4">
    <location>
        <begin position="212"/>
        <end position="226"/>
    </location>
</feature>
<dbReference type="Pfam" id="PF00406">
    <property type="entry name" value="ADK"/>
    <property type="match status" value="3"/>
</dbReference>
<dbReference type="SMART" id="SM00382">
    <property type="entry name" value="AAA"/>
    <property type="match status" value="4"/>
</dbReference>
<feature type="compositionally biased region" description="Basic and acidic residues" evidence="4">
    <location>
        <begin position="1237"/>
        <end position="1264"/>
    </location>
</feature>
<protein>
    <recommendedName>
        <fullName evidence="5">AAA+ ATPase domain-containing protein</fullName>
    </recommendedName>
</protein>
<feature type="domain" description="AAA+ ATPase" evidence="5">
    <location>
        <begin position="426"/>
        <end position="894"/>
    </location>
</feature>
<organism evidence="6 7">
    <name type="scientific">Paralvinella palmiformis</name>
    <dbReference type="NCBI Taxonomy" id="53620"/>
    <lineage>
        <taxon>Eukaryota</taxon>
        <taxon>Metazoa</taxon>
        <taxon>Spiralia</taxon>
        <taxon>Lophotrochozoa</taxon>
        <taxon>Annelida</taxon>
        <taxon>Polychaeta</taxon>
        <taxon>Sedentaria</taxon>
        <taxon>Canalipalpata</taxon>
        <taxon>Terebellida</taxon>
        <taxon>Terebelliformia</taxon>
        <taxon>Alvinellidae</taxon>
        <taxon>Paralvinella</taxon>
    </lineage>
</organism>
<dbReference type="PANTHER" id="PTHR23359">
    <property type="entry name" value="NUCLEOTIDE KINASE"/>
    <property type="match status" value="1"/>
</dbReference>
<accession>A0AAD9NAT4</accession>